<evidence type="ECO:0000313" key="2">
    <source>
        <dbReference type="Proteomes" id="UP000018130"/>
    </source>
</evidence>
<organism evidence="1 2">
    <name type="scientific">Crocosphaera watsonii WH 0402</name>
    <dbReference type="NCBI Taxonomy" id="1284629"/>
    <lineage>
        <taxon>Bacteria</taxon>
        <taxon>Bacillati</taxon>
        <taxon>Cyanobacteriota</taxon>
        <taxon>Cyanophyceae</taxon>
        <taxon>Oscillatoriophycideae</taxon>
        <taxon>Chroococcales</taxon>
        <taxon>Aphanothecaceae</taxon>
        <taxon>Crocosphaera</taxon>
    </lineage>
</organism>
<evidence type="ECO:0000313" key="1">
    <source>
        <dbReference type="EMBL" id="CCQ70249.1"/>
    </source>
</evidence>
<gene>
    <name evidence="1" type="ORF">CWATWH0402_443</name>
</gene>
<feature type="non-terminal residue" evidence="1">
    <location>
        <position position="67"/>
    </location>
</feature>
<dbReference type="EMBL" id="CAQN01001148">
    <property type="protein sequence ID" value="CCQ70249.1"/>
    <property type="molecule type" value="Genomic_DNA"/>
</dbReference>
<name>T2JYU5_CROWT</name>
<proteinExistence type="predicted"/>
<accession>T2JYU5</accession>
<protein>
    <recommendedName>
        <fullName evidence="3">Transcriptional regulator</fullName>
    </recommendedName>
</protein>
<sequence length="67" mass="8189">MTLTFNQDKYKQLLTQYQPKLIRTEAENEEALLVIEDLMNRPQRTPEEDELYELLVFLVEKFETEFY</sequence>
<reference evidence="1 2" key="1">
    <citation type="submission" date="2013-01" db="EMBL/GenBank/DDBJ databases">
        <authorList>
            <person name="Bench S."/>
        </authorList>
    </citation>
    <scope>NUCLEOTIDE SEQUENCE [LARGE SCALE GENOMIC DNA]</scope>
    <source>
        <strain evidence="1 2">WH 0402</strain>
    </source>
</reference>
<dbReference type="Proteomes" id="UP000018130">
    <property type="component" value="Unassembled WGS sequence"/>
</dbReference>
<evidence type="ECO:0008006" key="3">
    <source>
        <dbReference type="Google" id="ProtNLM"/>
    </source>
</evidence>
<reference evidence="1 2" key="2">
    <citation type="submission" date="2013-09" db="EMBL/GenBank/DDBJ databases">
        <title>Whole genome comparison of six Crocosphaera watsonii strains with differing phenotypes.</title>
        <authorList>
            <person name="Bench S.R."/>
            <person name="Heller P."/>
            <person name="Frank I."/>
            <person name="Arciniega M."/>
            <person name="Shilova I.N."/>
            <person name="Zehr J.P."/>
        </authorList>
    </citation>
    <scope>NUCLEOTIDE SEQUENCE [LARGE SCALE GENOMIC DNA]</scope>
    <source>
        <strain evidence="1 2">WH 0402</strain>
    </source>
</reference>
<comment type="caution">
    <text evidence="1">The sequence shown here is derived from an EMBL/GenBank/DDBJ whole genome shotgun (WGS) entry which is preliminary data.</text>
</comment>
<dbReference type="AlphaFoldDB" id="T2JYU5"/>